<evidence type="ECO:0000256" key="9">
    <source>
        <dbReference type="ARBA" id="ARBA00023264"/>
    </source>
</evidence>
<keyword evidence="8" id="KW-0594">Phospholipid biosynthesis</keyword>
<protein>
    <submittedName>
        <fullName evidence="13">Glycerol-1-phosphate dehydrogenase</fullName>
        <ecNumber evidence="13">1.1.1.261</ecNumber>
    </submittedName>
</protein>
<gene>
    <name evidence="13" type="primary">egsA_2</name>
    <name evidence="13" type="ORF">CLOSAC_18430</name>
</gene>
<dbReference type="PANTHER" id="PTHR43616:SF5">
    <property type="entry name" value="GLYCEROL DEHYDROGENASE 1"/>
    <property type="match status" value="1"/>
</dbReference>
<dbReference type="AlphaFoldDB" id="A0A1S8NBA8"/>
<evidence type="ECO:0000313" key="14">
    <source>
        <dbReference type="Proteomes" id="UP000191154"/>
    </source>
</evidence>
<dbReference type="GO" id="GO:0008654">
    <property type="term" value="P:phospholipid biosynthetic process"/>
    <property type="evidence" value="ECO:0007669"/>
    <property type="project" value="UniProtKB-KW"/>
</dbReference>
<keyword evidence="10" id="KW-0862">Zinc</keyword>
<dbReference type="EMBL" id="LZYZ01000003">
    <property type="protein sequence ID" value="OOM13757.1"/>
    <property type="molecule type" value="Genomic_DNA"/>
</dbReference>
<accession>A0A1S8NBA8</accession>
<evidence type="ECO:0000256" key="4">
    <source>
        <dbReference type="ARBA" id="ARBA00022857"/>
    </source>
</evidence>
<evidence type="ECO:0000313" key="13">
    <source>
        <dbReference type="EMBL" id="OOM13757.1"/>
    </source>
</evidence>
<feature type="binding site" evidence="11">
    <location>
        <position position="163"/>
    </location>
    <ligand>
        <name>glycerol</name>
        <dbReference type="ChEBI" id="CHEBI:17754"/>
    </ligand>
</feature>
<dbReference type="GO" id="GO:0050492">
    <property type="term" value="F:glycerol-1-phosphate dehydrogenase [NAD(P)+] activity"/>
    <property type="evidence" value="ECO:0007669"/>
    <property type="project" value="UniProtKB-EC"/>
</dbReference>
<dbReference type="SUPFAM" id="SSF56796">
    <property type="entry name" value="Dehydroquinate synthase-like"/>
    <property type="match status" value="1"/>
</dbReference>
<evidence type="ECO:0000256" key="1">
    <source>
        <dbReference type="ARBA" id="ARBA00022490"/>
    </source>
</evidence>
<dbReference type="Pfam" id="PF13685">
    <property type="entry name" value="Fe-ADH_2"/>
    <property type="match status" value="1"/>
</dbReference>
<dbReference type="PANTHER" id="PTHR43616">
    <property type="entry name" value="GLYCEROL DEHYDROGENASE"/>
    <property type="match status" value="1"/>
</dbReference>
<dbReference type="CDD" id="cd08174">
    <property type="entry name" value="G1PDH-like"/>
    <property type="match status" value="1"/>
</dbReference>
<keyword evidence="9" id="KW-1208">Phospholipid metabolism</keyword>
<keyword evidence="4" id="KW-0521">NADP</keyword>
<name>A0A1S8NBA8_CLOSA</name>
<dbReference type="STRING" id="169679.CSACC_14770"/>
<dbReference type="Gene3D" id="3.40.50.1970">
    <property type="match status" value="1"/>
</dbReference>
<proteinExistence type="predicted"/>
<evidence type="ECO:0000256" key="7">
    <source>
        <dbReference type="ARBA" id="ARBA00023098"/>
    </source>
</evidence>
<dbReference type="EC" id="1.1.1.261" evidence="13"/>
<dbReference type="GO" id="GO:0046872">
    <property type="term" value="F:metal ion binding"/>
    <property type="evidence" value="ECO:0007669"/>
    <property type="project" value="UniProtKB-KW"/>
</dbReference>
<dbReference type="Proteomes" id="UP000191154">
    <property type="component" value="Unassembled WGS sequence"/>
</dbReference>
<evidence type="ECO:0000256" key="10">
    <source>
        <dbReference type="PIRSR" id="PIRSR000112-1"/>
    </source>
</evidence>
<feature type="binding site" evidence="12">
    <location>
        <begin position="136"/>
        <end position="140"/>
    </location>
    <ligand>
        <name>NAD(+)</name>
        <dbReference type="ChEBI" id="CHEBI:57540"/>
    </ligand>
</feature>
<evidence type="ECO:0000256" key="6">
    <source>
        <dbReference type="ARBA" id="ARBA00023027"/>
    </source>
</evidence>
<evidence type="ECO:0000256" key="5">
    <source>
        <dbReference type="ARBA" id="ARBA00023002"/>
    </source>
</evidence>
<organism evidence="13 14">
    <name type="scientific">Clostridium saccharobutylicum</name>
    <dbReference type="NCBI Taxonomy" id="169679"/>
    <lineage>
        <taxon>Bacteria</taxon>
        <taxon>Bacillati</taxon>
        <taxon>Bacillota</taxon>
        <taxon>Clostridia</taxon>
        <taxon>Eubacteriales</taxon>
        <taxon>Clostridiaceae</taxon>
        <taxon>Clostridium</taxon>
    </lineage>
</organism>
<keyword evidence="7" id="KW-0443">Lipid metabolism</keyword>
<keyword evidence="1" id="KW-0963">Cytoplasm</keyword>
<feature type="binding site" evidence="12">
    <location>
        <position position="167"/>
    </location>
    <ligand>
        <name>NAD(+)</name>
        <dbReference type="ChEBI" id="CHEBI:57540"/>
    </ligand>
</feature>
<feature type="binding site" evidence="12">
    <location>
        <begin position="158"/>
        <end position="161"/>
    </location>
    <ligand>
        <name>NAD(+)</name>
        <dbReference type="ChEBI" id="CHEBI:57540"/>
    </ligand>
</feature>
<keyword evidence="2" id="KW-0444">Lipid biosynthesis</keyword>
<keyword evidence="6 12" id="KW-0520">NAD</keyword>
<feature type="binding site" evidence="10">
    <location>
        <position position="210"/>
    </location>
    <ligand>
        <name>glycerol</name>
        <dbReference type="ChEBI" id="CHEBI:17754"/>
    </ligand>
</feature>
<reference evidence="13 14" key="1">
    <citation type="submission" date="2016-05" db="EMBL/GenBank/DDBJ databases">
        <title>Microbial solvent formation.</title>
        <authorList>
            <person name="Poehlein A."/>
            <person name="Montoya Solano J.D."/>
            <person name="Flitsch S."/>
            <person name="Krabben P."/>
            <person name="Duerre P."/>
            <person name="Daniel R."/>
        </authorList>
    </citation>
    <scope>NUCLEOTIDE SEQUENCE [LARGE SCALE GENOMIC DNA]</scope>
    <source>
        <strain evidence="13 14">L1-8</strain>
    </source>
</reference>
<feature type="binding site" evidence="10">
    <location>
        <position position="289"/>
    </location>
    <ligand>
        <name>glycerol</name>
        <dbReference type="ChEBI" id="CHEBI:17754"/>
    </ligand>
</feature>
<dbReference type="PIRSF" id="PIRSF000112">
    <property type="entry name" value="Glycerol_dehydrogenase"/>
    <property type="match status" value="1"/>
</dbReference>
<sequence>MSKDYIITARKLKNNYVIFLFYKNITEIKTALIYIRSDNMKTSIHRIAIPSILEVGKGNINNVGNLIKKSNFKKVLICFGEGIKELFGDSIENSLKEAVIEISKTEIIKDINFEEISIKAFEISNDVEALIGVGGGKAIDAVKYMSFLKKLPFISIPTSTSNDGFSSPGASLLVSGRRMSLPAKTPHGIIIDIDVIKGAPEKFIFSGVGDLISNITALHDWNFEEEHGKTIIDDFAKMISKKSVNSFVRTEFKTIKEDLFLKELVDSLTLNGISMEIAGDSSPASGSEHLISHALDKFLERPELHGIQVGIATYIMSKVQNHRVERITKILRETGFFEYVKTLKMRKEDFKKAIDIAPSIKPNRYTYIHVEENRILAKKIIDEDEILNYILV</sequence>
<dbReference type="Gene3D" id="1.20.1090.10">
    <property type="entry name" value="Dehydroquinate synthase-like - alpha domain"/>
    <property type="match status" value="1"/>
</dbReference>
<evidence type="ECO:0000256" key="11">
    <source>
        <dbReference type="PIRSR" id="PIRSR000112-2"/>
    </source>
</evidence>
<evidence type="ECO:0000256" key="3">
    <source>
        <dbReference type="ARBA" id="ARBA00022723"/>
    </source>
</evidence>
<keyword evidence="5 13" id="KW-0560">Oxidoreductase</keyword>
<comment type="cofactor">
    <cofactor evidence="10">
        <name>Zn(2+)</name>
        <dbReference type="ChEBI" id="CHEBI:29105"/>
    </cofactor>
    <text evidence="10">Binds 1 zinc ion per subunit.</text>
</comment>
<evidence type="ECO:0000256" key="2">
    <source>
        <dbReference type="ARBA" id="ARBA00022516"/>
    </source>
</evidence>
<dbReference type="InterPro" id="IPR032837">
    <property type="entry name" value="G1PDH"/>
</dbReference>
<feature type="binding site" evidence="10">
    <location>
        <position position="305"/>
    </location>
    <ligand>
        <name>glycerol</name>
        <dbReference type="ChEBI" id="CHEBI:17754"/>
    </ligand>
</feature>
<evidence type="ECO:0000256" key="12">
    <source>
        <dbReference type="PIRSR" id="PIRSR000112-3"/>
    </source>
</evidence>
<comment type="caution">
    <text evidence="13">The sequence shown here is derived from an EMBL/GenBank/DDBJ whole genome shotgun (WGS) entry which is preliminary data.</text>
</comment>
<evidence type="ECO:0000256" key="8">
    <source>
        <dbReference type="ARBA" id="ARBA00023209"/>
    </source>
</evidence>
<dbReference type="InterPro" id="IPR016205">
    <property type="entry name" value="Glycerol_DH"/>
</dbReference>
<keyword evidence="3 10" id="KW-0479">Metal-binding</keyword>